<reference evidence="1" key="1">
    <citation type="submission" date="2020-07" db="EMBL/GenBank/DDBJ databases">
        <authorList>
            <person name="Nieuwenhuis M."/>
            <person name="Van De Peppel L.J.J."/>
        </authorList>
    </citation>
    <scope>NUCLEOTIDE SEQUENCE</scope>
    <source>
        <strain evidence="1">AP01</strain>
        <tissue evidence="1">Mycelium</tissue>
    </source>
</reference>
<accession>A0A9P7G2V3</accession>
<proteinExistence type="predicted"/>
<gene>
    <name evidence="1" type="ORF">DXG03_002517</name>
</gene>
<name>A0A9P7G2V3_9AGAR</name>
<sequence>MAAVVTYPVNHRAWPWPLRSVSFTWRAVALAMPELWYAHNINLGHHSAYDTTIPFFKHVIPSQGMLSLDLNGPASPEIAAYAINELLLPNLPRIQRLHLNYFPASALKGLLDAPAGELINLVDFRLDVTDADHLFPGGDTLLKLESTSMISQAMNLQRLSLSGYQVRDLDLNFDDLISLDLSGGGLITLFAANRLLKECGSLRTASFSLSGDRERYSQPSDDPEVIAPHLQNLTLMGVIPKRLTMLRIPWEALETLDLRSAQRLKASLAISILQRCHLLGSLSATIDDKFKATDQRPGMASLLHLQKLDLELTSGNIFSSVIAPALTDLTLCCESMPVKPLLTLISQSSCQILDFRHKSREEEHLPRPIHPERARQLFEAMPMLRSFTSHCPLKGALFDRISPGRPTSLKPERPLLPNLFELDCVVTPRDFGQFLGMVEARAWRGLNAPSTSIFNTLCVVDVHMRVDNVDEVGAQFKHHQEQLQALRAMEQKRILVWNLSFGNSRKESVVSYHEDEQ</sequence>
<dbReference type="AlphaFoldDB" id="A0A9P7G2V3"/>
<organism evidence="1 2">
    <name type="scientific">Asterophora parasitica</name>
    <dbReference type="NCBI Taxonomy" id="117018"/>
    <lineage>
        <taxon>Eukaryota</taxon>
        <taxon>Fungi</taxon>
        <taxon>Dikarya</taxon>
        <taxon>Basidiomycota</taxon>
        <taxon>Agaricomycotina</taxon>
        <taxon>Agaricomycetes</taxon>
        <taxon>Agaricomycetidae</taxon>
        <taxon>Agaricales</taxon>
        <taxon>Tricholomatineae</taxon>
        <taxon>Lyophyllaceae</taxon>
        <taxon>Asterophora</taxon>
    </lineage>
</organism>
<reference evidence="1" key="2">
    <citation type="submission" date="2021-10" db="EMBL/GenBank/DDBJ databases">
        <title>Phylogenomics reveals ancestral predisposition of the termite-cultivated fungus Termitomyces towards a domesticated lifestyle.</title>
        <authorList>
            <person name="Auxier B."/>
            <person name="Grum-Grzhimaylo A."/>
            <person name="Cardenas M.E."/>
            <person name="Lodge J.D."/>
            <person name="Laessoe T."/>
            <person name="Pedersen O."/>
            <person name="Smith M.E."/>
            <person name="Kuyper T.W."/>
            <person name="Franco-Molano E.A."/>
            <person name="Baroni T.J."/>
            <person name="Aanen D.K."/>
        </authorList>
    </citation>
    <scope>NUCLEOTIDE SEQUENCE</scope>
    <source>
        <strain evidence="1">AP01</strain>
        <tissue evidence="1">Mycelium</tissue>
    </source>
</reference>
<evidence type="ECO:0000313" key="2">
    <source>
        <dbReference type="Proteomes" id="UP000775547"/>
    </source>
</evidence>
<comment type="caution">
    <text evidence="1">The sequence shown here is derived from an EMBL/GenBank/DDBJ whole genome shotgun (WGS) entry which is preliminary data.</text>
</comment>
<dbReference type="SUPFAM" id="SSF52047">
    <property type="entry name" value="RNI-like"/>
    <property type="match status" value="1"/>
</dbReference>
<dbReference type="InterPro" id="IPR032675">
    <property type="entry name" value="LRR_dom_sf"/>
</dbReference>
<dbReference type="EMBL" id="JABCKV010000173">
    <property type="protein sequence ID" value="KAG5642593.1"/>
    <property type="molecule type" value="Genomic_DNA"/>
</dbReference>
<protein>
    <submittedName>
        <fullName evidence="1">Uncharacterized protein</fullName>
    </submittedName>
</protein>
<dbReference type="Proteomes" id="UP000775547">
    <property type="component" value="Unassembled WGS sequence"/>
</dbReference>
<keyword evidence="2" id="KW-1185">Reference proteome</keyword>
<evidence type="ECO:0000313" key="1">
    <source>
        <dbReference type="EMBL" id="KAG5642593.1"/>
    </source>
</evidence>
<dbReference type="Gene3D" id="3.80.10.10">
    <property type="entry name" value="Ribonuclease Inhibitor"/>
    <property type="match status" value="1"/>
</dbReference>